<proteinExistence type="predicted"/>
<reference evidence="2 3" key="1">
    <citation type="submission" date="2015-01" db="EMBL/GenBank/DDBJ databases">
        <title>Evolution of Trichinella species and genotypes.</title>
        <authorList>
            <person name="Korhonen P.K."/>
            <person name="Edoardo P."/>
            <person name="Giuseppe L.R."/>
            <person name="Gasser R.B."/>
        </authorList>
    </citation>
    <scope>NUCLEOTIDE SEQUENCE [LARGE SCALE GENOMIC DNA]</scope>
    <source>
        <strain evidence="2">ISS37</strain>
    </source>
</reference>
<evidence type="ECO:0000256" key="1">
    <source>
        <dbReference type="SAM" id="MobiDB-lite"/>
    </source>
</evidence>
<dbReference type="Proteomes" id="UP000054630">
    <property type="component" value="Unassembled WGS sequence"/>
</dbReference>
<dbReference type="EMBL" id="JYDL01000008">
    <property type="protein sequence ID" value="KRX26213.1"/>
    <property type="molecule type" value="Genomic_DNA"/>
</dbReference>
<accession>A0A0V0SIN4</accession>
<organism evidence="2 3">
    <name type="scientific">Trichinella nelsoni</name>
    <dbReference type="NCBI Taxonomy" id="6336"/>
    <lineage>
        <taxon>Eukaryota</taxon>
        <taxon>Metazoa</taxon>
        <taxon>Ecdysozoa</taxon>
        <taxon>Nematoda</taxon>
        <taxon>Enoplea</taxon>
        <taxon>Dorylaimia</taxon>
        <taxon>Trichinellida</taxon>
        <taxon>Trichinellidae</taxon>
        <taxon>Trichinella</taxon>
    </lineage>
</organism>
<sequence length="65" mass="7399">MESKNGRWLFIRRWSVDSMVTWPAAVDENRFTKSIDLPPLVKQPAQRPSSNRKAEEASANGGDRL</sequence>
<gene>
    <name evidence="2" type="ORF">T07_12858</name>
</gene>
<comment type="caution">
    <text evidence="2">The sequence shown here is derived from an EMBL/GenBank/DDBJ whole genome shotgun (WGS) entry which is preliminary data.</text>
</comment>
<protein>
    <submittedName>
        <fullName evidence="2">Uncharacterized protein</fullName>
    </submittedName>
</protein>
<evidence type="ECO:0000313" key="3">
    <source>
        <dbReference type="Proteomes" id="UP000054630"/>
    </source>
</evidence>
<evidence type="ECO:0000313" key="2">
    <source>
        <dbReference type="EMBL" id="KRX26213.1"/>
    </source>
</evidence>
<feature type="region of interest" description="Disordered" evidence="1">
    <location>
        <begin position="36"/>
        <end position="65"/>
    </location>
</feature>
<keyword evidence="3" id="KW-1185">Reference proteome</keyword>
<dbReference type="AlphaFoldDB" id="A0A0V0SIN4"/>
<name>A0A0V0SIN4_9BILA</name>